<comment type="caution">
    <text evidence="1">The sequence shown here is derived from an EMBL/GenBank/DDBJ whole genome shotgun (WGS) entry which is preliminary data.</text>
</comment>
<dbReference type="OrthoDB" id="6433535at2"/>
<gene>
    <name evidence="1" type="ORF">B2J69_07905</name>
</gene>
<dbReference type="AlphaFoldDB" id="A0A1V9DLI3"/>
<reference evidence="1 2" key="1">
    <citation type="submission" date="2017-02" db="EMBL/GenBank/DDBJ databases">
        <title>Whole genome shotgun sequence of Pantoea agglomerans strain AS1 isolated from a cycad, Zamia floridana in Central Florida, USA.</title>
        <authorList>
            <person name="Lata P."/>
            <person name="Govindarajan S."/>
            <person name="Qi F."/>
            <person name="Li J.-L."/>
            <person name="Maurya S.K."/>
            <person name="Sahoo M.K."/>
        </authorList>
    </citation>
    <scope>NUCLEOTIDE SEQUENCE [LARGE SCALE GENOMIC DNA]</scope>
    <source>
        <strain evidence="1 2">AS1</strain>
    </source>
</reference>
<evidence type="ECO:0000313" key="1">
    <source>
        <dbReference type="EMBL" id="OQP34723.1"/>
    </source>
</evidence>
<accession>A0A1V9DLI3</accession>
<organism evidence="1 2">
    <name type="scientific">Pantoea latae</name>
    <dbReference type="NCBI Taxonomy" id="1964541"/>
    <lineage>
        <taxon>Bacteria</taxon>
        <taxon>Pseudomonadati</taxon>
        <taxon>Pseudomonadota</taxon>
        <taxon>Gammaproteobacteria</taxon>
        <taxon>Enterobacterales</taxon>
        <taxon>Erwiniaceae</taxon>
        <taxon>Pantoea</taxon>
    </lineage>
</organism>
<dbReference type="EMBL" id="MWUE01000011">
    <property type="protein sequence ID" value="OQP34723.1"/>
    <property type="molecule type" value="Genomic_DNA"/>
</dbReference>
<keyword evidence="2" id="KW-1185">Reference proteome</keyword>
<dbReference type="RefSeq" id="WP_081138061.1">
    <property type="nucleotide sequence ID" value="NZ_MWUE01000011.1"/>
</dbReference>
<sequence>MYDKNGLIDYLQANNILALKIDHAVTGVANAISNQVTMTGAGAKRALYYASCFTDEYQDVCKNQKNEDFRFSLSVVRLLQHGDIAYEMLKIYFEEVFKHKTDKQLEYIKKSLFLVNIHIASSSLTNTGFALATASVVSAGLSVSLEISSLIGRRAGHLTGAMGIYGVVQKAAEYANRLKFMYPAYYTALYQQDLEMMYFLIAPVLENAGAMKAQMVSDATLADIIARMVG</sequence>
<evidence type="ECO:0000313" key="2">
    <source>
        <dbReference type="Proteomes" id="UP000192769"/>
    </source>
</evidence>
<proteinExistence type="predicted"/>
<dbReference type="Proteomes" id="UP000192769">
    <property type="component" value="Unassembled WGS sequence"/>
</dbReference>
<protein>
    <submittedName>
        <fullName evidence="1">Uncharacterized protein</fullName>
    </submittedName>
</protein>
<name>A0A1V9DLI3_9GAMM</name>